<dbReference type="SUPFAM" id="SSF81296">
    <property type="entry name" value="E set domains"/>
    <property type="match status" value="1"/>
</dbReference>
<protein>
    <submittedName>
        <fullName evidence="4">Cell shape-determining protein MreB</fullName>
    </submittedName>
</protein>
<feature type="chain" id="PRO_5020523013" evidence="2">
    <location>
        <begin position="24"/>
        <end position="563"/>
    </location>
</feature>
<dbReference type="SUPFAM" id="SSF51126">
    <property type="entry name" value="Pectin lyase-like"/>
    <property type="match status" value="1"/>
</dbReference>
<dbReference type="CDD" id="cd00603">
    <property type="entry name" value="IPT_PCSR"/>
    <property type="match status" value="1"/>
</dbReference>
<feature type="region of interest" description="Disordered" evidence="1">
    <location>
        <begin position="342"/>
        <end position="373"/>
    </location>
</feature>
<dbReference type="Pfam" id="PF01833">
    <property type="entry name" value="TIG"/>
    <property type="match status" value="1"/>
</dbReference>
<proteinExistence type="predicted"/>
<dbReference type="InterPro" id="IPR002909">
    <property type="entry name" value="IPT_dom"/>
</dbReference>
<evidence type="ECO:0000259" key="3">
    <source>
        <dbReference type="Pfam" id="PF01833"/>
    </source>
</evidence>
<feature type="compositionally biased region" description="Polar residues" evidence="1">
    <location>
        <begin position="342"/>
        <end position="362"/>
    </location>
</feature>
<dbReference type="EMBL" id="SBLB01000007">
    <property type="protein sequence ID" value="RYC67509.1"/>
    <property type="molecule type" value="Genomic_DNA"/>
</dbReference>
<dbReference type="InterPro" id="IPR011050">
    <property type="entry name" value="Pectin_lyase_fold/virulence"/>
</dbReference>
<dbReference type="Gene3D" id="2.60.40.10">
    <property type="entry name" value="Immunoglobulins"/>
    <property type="match status" value="1"/>
</dbReference>
<comment type="caution">
    <text evidence="4">The sequence shown here is derived from an EMBL/GenBank/DDBJ whole genome shotgun (WGS) entry which is preliminary data.</text>
</comment>
<gene>
    <name evidence="4" type="ORF">EQG79_22625</name>
</gene>
<evidence type="ECO:0000256" key="1">
    <source>
        <dbReference type="SAM" id="MobiDB-lite"/>
    </source>
</evidence>
<dbReference type="Proteomes" id="UP000290407">
    <property type="component" value="Unassembled WGS sequence"/>
</dbReference>
<keyword evidence="2" id="KW-0732">Signal</keyword>
<name>A0A4Q2UKZ6_9BACT</name>
<accession>A0A4Q2UKZ6</accession>
<feature type="domain" description="IPT/TIG" evidence="3">
    <location>
        <begin position="35"/>
        <end position="109"/>
    </location>
</feature>
<dbReference type="PROSITE" id="PS51257">
    <property type="entry name" value="PROKAR_LIPOPROTEIN"/>
    <property type="match status" value="1"/>
</dbReference>
<evidence type="ECO:0000256" key="2">
    <source>
        <dbReference type="SAM" id="SignalP"/>
    </source>
</evidence>
<reference evidence="4 5" key="1">
    <citation type="submission" date="2019-01" db="EMBL/GenBank/DDBJ databases">
        <title>Spirosoma flava sp. nov., a propanil-degrading bacterium isolated from herbicide-contaminated soil.</title>
        <authorList>
            <person name="Zhang L."/>
            <person name="Jiang J.-D."/>
        </authorList>
    </citation>
    <scope>NUCLEOTIDE SEQUENCE [LARGE SCALE GENOMIC DNA]</scope>
    <source>
        <strain evidence="4 5">TY50</strain>
    </source>
</reference>
<evidence type="ECO:0000313" key="4">
    <source>
        <dbReference type="EMBL" id="RYC67509.1"/>
    </source>
</evidence>
<dbReference type="RefSeq" id="WP_077922354.1">
    <property type="nucleotide sequence ID" value="NZ_SBLB01000007.1"/>
</dbReference>
<dbReference type="PANTHER" id="PTHR41339">
    <property type="entry name" value="LIPL48"/>
    <property type="match status" value="1"/>
</dbReference>
<dbReference type="InterPro" id="IPR013783">
    <property type="entry name" value="Ig-like_fold"/>
</dbReference>
<dbReference type="AlphaFoldDB" id="A0A4Q2UKZ6"/>
<dbReference type="PANTHER" id="PTHR41339:SF1">
    <property type="entry name" value="SECRETED PROTEIN"/>
    <property type="match status" value="1"/>
</dbReference>
<evidence type="ECO:0000313" key="5">
    <source>
        <dbReference type="Proteomes" id="UP000290407"/>
    </source>
</evidence>
<sequence length="563" mass="58404">MKFMKRWQYLLLLIAGVFVAVSACTNDETPAPVTSITSISPTSAPVGSTIVITGTNFNTTPASNSVTFGTVPAQVVSATPTQLVVTVPANPGNPISVAANGQTAQFSGQFSLANKPVVEVATSITANTTWTASNVYLIRGFVYVRSGATLTIQPGTIIKGGGPATDPSGQSRGGTLVIQPGARIEARGTASQPIVFTSNAAPGQRKYGDWGGIVLIGKAPTNRPSATTFEGGIEGTFGTFNEPTDNSGTLQYVRIEFPGIALTTTSNSEINGLTLYGVGSGTTLDHIQVSYSGDDSFEWFGGTANAKYLVAYRGFDDDFDTDFGFIGKVQFALSLRDPNAADQSGSNSFESDNFNPGENTAAQGPAAPNNGLPLTQPVFANVSSFAFQSAPNTNPTSGGSGAYQSAMHLRRNTAISIYNSVFAGWPEGLRLDGTATGTLANVNSGALDLQGVTIANALTPVRGAAAITNDQATTFFNTTAKKNTIVASSDVAALLNAQSFNLTTPNFLPPSGSALLVGANAATGGKLADSFFTAAPYRGAFNGTDNWLATWTNFDPQNTNYDR</sequence>
<organism evidence="4 5">
    <name type="scientific">Spirosoma sordidisoli</name>
    <dbReference type="NCBI Taxonomy" id="2502893"/>
    <lineage>
        <taxon>Bacteria</taxon>
        <taxon>Pseudomonadati</taxon>
        <taxon>Bacteroidota</taxon>
        <taxon>Cytophagia</taxon>
        <taxon>Cytophagales</taxon>
        <taxon>Cytophagaceae</taxon>
        <taxon>Spirosoma</taxon>
    </lineage>
</organism>
<keyword evidence="5" id="KW-1185">Reference proteome</keyword>
<feature type="signal peptide" evidence="2">
    <location>
        <begin position="1"/>
        <end position="23"/>
    </location>
</feature>
<dbReference type="InterPro" id="IPR014756">
    <property type="entry name" value="Ig_E-set"/>
</dbReference>